<dbReference type="EMBL" id="MU865940">
    <property type="protein sequence ID" value="KAK4448948.1"/>
    <property type="molecule type" value="Genomic_DNA"/>
</dbReference>
<feature type="compositionally biased region" description="Acidic residues" evidence="1">
    <location>
        <begin position="235"/>
        <end position="265"/>
    </location>
</feature>
<sequence length="460" mass="52090">MSGWSGNTRSGSVLNPAKYTRLVRDVADHLGFVLPADRWDNWNRGPPTAEQIGRFRACHIEKKLSVWWIRKILKAVFGTRDMTMLDAVKSIANHLPESWRSARIFLNHDPCDHVGGCLPWLKLLEENTGISFTTQRVQTLVEDERKDAPFKFGEGELPLAVSRPATGPRKPSSESKEKGGVQHTSPPDAVVDRVPEQLLEAQDDQTEEEAREILLAASRPEDGEEPQRSESPENVVDDGESEADLLMVDESENEGEWLMADESENEWQGIAGSDEKIPEEQTPEEQTPDEQTPDEQTPDEQTPSEAVQVENLRRRLFGSPPRQKDVTERDLTASPTLQQSVKRAEFNVFAPSRLEVRLPQMDAHKKREYQRVPARASSPKVPRVSSKTGKKTARSIHESRLQLDLNQYKYGKKASATHEKVSRPSRGRPPKTKKYEIRKKSVFAQAFRNHHAQMGMDGWE</sequence>
<feature type="domain" description="Single-strand DNA deaminase toxin A-like C-terminal" evidence="2">
    <location>
        <begin position="1"/>
        <end position="64"/>
    </location>
</feature>
<evidence type="ECO:0000256" key="1">
    <source>
        <dbReference type="SAM" id="MobiDB-lite"/>
    </source>
</evidence>
<accession>A0AAV9GNP2</accession>
<evidence type="ECO:0000313" key="3">
    <source>
        <dbReference type="EMBL" id="KAK4448948.1"/>
    </source>
</evidence>
<name>A0AAV9GNP2_9PEZI</name>
<feature type="region of interest" description="Disordered" evidence="1">
    <location>
        <begin position="216"/>
        <end position="339"/>
    </location>
</feature>
<evidence type="ECO:0000313" key="4">
    <source>
        <dbReference type="Proteomes" id="UP001321760"/>
    </source>
</evidence>
<gene>
    <name evidence="3" type="ORF">QBC34DRAFT_380796</name>
</gene>
<reference evidence="3" key="1">
    <citation type="journal article" date="2023" name="Mol. Phylogenet. Evol.">
        <title>Genome-scale phylogeny and comparative genomics of the fungal order Sordariales.</title>
        <authorList>
            <person name="Hensen N."/>
            <person name="Bonometti L."/>
            <person name="Westerberg I."/>
            <person name="Brannstrom I.O."/>
            <person name="Guillou S."/>
            <person name="Cros-Aarteil S."/>
            <person name="Calhoun S."/>
            <person name="Haridas S."/>
            <person name="Kuo A."/>
            <person name="Mondo S."/>
            <person name="Pangilinan J."/>
            <person name="Riley R."/>
            <person name="LaButti K."/>
            <person name="Andreopoulos B."/>
            <person name="Lipzen A."/>
            <person name="Chen C."/>
            <person name="Yan M."/>
            <person name="Daum C."/>
            <person name="Ng V."/>
            <person name="Clum A."/>
            <person name="Steindorff A."/>
            <person name="Ohm R.A."/>
            <person name="Martin F."/>
            <person name="Silar P."/>
            <person name="Natvig D.O."/>
            <person name="Lalanne C."/>
            <person name="Gautier V."/>
            <person name="Ament-Velasquez S.L."/>
            <person name="Kruys A."/>
            <person name="Hutchinson M.I."/>
            <person name="Powell A.J."/>
            <person name="Barry K."/>
            <person name="Miller A.N."/>
            <person name="Grigoriev I.V."/>
            <person name="Debuchy R."/>
            <person name="Gladieux P."/>
            <person name="Hiltunen Thoren M."/>
            <person name="Johannesson H."/>
        </authorList>
    </citation>
    <scope>NUCLEOTIDE SEQUENCE</scope>
    <source>
        <strain evidence="3">PSN243</strain>
    </source>
</reference>
<feature type="compositionally biased region" description="Basic residues" evidence="1">
    <location>
        <begin position="423"/>
        <end position="432"/>
    </location>
</feature>
<dbReference type="InterPro" id="IPR057517">
    <property type="entry name" value="SsdA-like_C"/>
</dbReference>
<organism evidence="3 4">
    <name type="scientific">Podospora aff. communis PSN243</name>
    <dbReference type="NCBI Taxonomy" id="3040156"/>
    <lineage>
        <taxon>Eukaryota</taxon>
        <taxon>Fungi</taxon>
        <taxon>Dikarya</taxon>
        <taxon>Ascomycota</taxon>
        <taxon>Pezizomycotina</taxon>
        <taxon>Sordariomycetes</taxon>
        <taxon>Sordariomycetidae</taxon>
        <taxon>Sordariales</taxon>
        <taxon>Podosporaceae</taxon>
        <taxon>Podospora</taxon>
    </lineage>
</organism>
<feature type="compositionally biased region" description="Basic and acidic residues" evidence="1">
    <location>
        <begin position="322"/>
        <end position="331"/>
    </location>
</feature>
<comment type="caution">
    <text evidence="3">The sequence shown here is derived from an EMBL/GenBank/DDBJ whole genome shotgun (WGS) entry which is preliminary data.</text>
</comment>
<feature type="compositionally biased region" description="Basic and acidic residues" evidence="1">
    <location>
        <begin position="171"/>
        <end position="180"/>
    </location>
</feature>
<feature type="region of interest" description="Disordered" evidence="1">
    <location>
        <begin position="152"/>
        <end position="194"/>
    </location>
</feature>
<dbReference type="AlphaFoldDB" id="A0AAV9GNP2"/>
<protein>
    <recommendedName>
        <fullName evidence="2">Single-strand DNA deaminase toxin A-like C-terminal domain-containing protein</fullName>
    </recommendedName>
</protein>
<dbReference type="Proteomes" id="UP001321760">
    <property type="component" value="Unassembled WGS sequence"/>
</dbReference>
<evidence type="ECO:0000259" key="2">
    <source>
        <dbReference type="Pfam" id="PF24120"/>
    </source>
</evidence>
<feature type="compositionally biased region" description="Basic and acidic residues" evidence="1">
    <location>
        <begin position="219"/>
        <end position="231"/>
    </location>
</feature>
<keyword evidence="4" id="KW-1185">Reference proteome</keyword>
<proteinExistence type="predicted"/>
<dbReference type="Pfam" id="PF24120">
    <property type="entry name" value="SsdA_C"/>
    <property type="match status" value="1"/>
</dbReference>
<feature type="compositionally biased region" description="Acidic residues" evidence="1">
    <location>
        <begin position="281"/>
        <end position="298"/>
    </location>
</feature>
<reference evidence="3" key="2">
    <citation type="submission" date="2023-05" db="EMBL/GenBank/DDBJ databases">
        <authorList>
            <consortium name="Lawrence Berkeley National Laboratory"/>
            <person name="Steindorff A."/>
            <person name="Hensen N."/>
            <person name="Bonometti L."/>
            <person name="Westerberg I."/>
            <person name="Brannstrom I.O."/>
            <person name="Guillou S."/>
            <person name="Cros-Aarteil S."/>
            <person name="Calhoun S."/>
            <person name="Haridas S."/>
            <person name="Kuo A."/>
            <person name="Mondo S."/>
            <person name="Pangilinan J."/>
            <person name="Riley R."/>
            <person name="Labutti K."/>
            <person name="Andreopoulos B."/>
            <person name="Lipzen A."/>
            <person name="Chen C."/>
            <person name="Yanf M."/>
            <person name="Daum C."/>
            <person name="Ng V."/>
            <person name="Clum A."/>
            <person name="Ohm R."/>
            <person name="Martin F."/>
            <person name="Silar P."/>
            <person name="Natvig D."/>
            <person name="Lalanne C."/>
            <person name="Gautier V."/>
            <person name="Ament-Velasquez S.L."/>
            <person name="Kruys A."/>
            <person name="Hutchinson M.I."/>
            <person name="Powell A.J."/>
            <person name="Barry K."/>
            <person name="Miller A.N."/>
            <person name="Grigoriev I.V."/>
            <person name="Debuchy R."/>
            <person name="Gladieux P."/>
            <person name="Thoren M.H."/>
            <person name="Johannesson H."/>
        </authorList>
    </citation>
    <scope>NUCLEOTIDE SEQUENCE</scope>
    <source>
        <strain evidence="3">PSN243</strain>
    </source>
</reference>
<feature type="region of interest" description="Disordered" evidence="1">
    <location>
        <begin position="359"/>
        <end position="436"/>
    </location>
</feature>